<sequence>MPLLGIPSLLSPELLKCLAEMGHGDTLVLADAHFPSHSIARRAGCSVIRYDGVEMPQLLEAIMSVLPIDTYIESPIALMQVEPSDADKFSPNPPIWSDYAKVHPHFSLLTSSSGKSRVQLLPREQFYRAAERAYCVVHTGELAQYANIIITKGVAI</sequence>
<dbReference type="EC" id="5.1.3.29" evidence="3"/>
<keyword evidence="1" id="KW-0413">Isomerase</keyword>
<dbReference type="GO" id="GO:0042806">
    <property type="term" value="F:fucose binding"/>
    <property type="evidence" value="ECO:0007669"/>
    <property type="project" value="TreeGrafter"/>
</dbReference>
<accession>A0A1I8I8Z4</accession>
<evidence type="ECO:0000256" key="1">
    <source>
        <dbReference type="ARBA" id="ARBA00023235"/>
    </source>
</evidence>
<dbReference type="InterPro" id="IPR023750">
    <property type="entry name" value="RbsD-like_sf"/>
</dbReference>
<protein>
    <recommendedName>
        <fullName evidence="3">L-fucose mutarotase</fullName>
        <ecNumber evidence="3">5.1.3.29</ecNumber>
    </recommendedName>
</protein>
<reference evidence="5" key="1">
    <citation type="submission" date="2016-11" db="UniProtKB">
        <authorList>
            <consortium name="WormBaseParasite"/>
        </authorList>
    </citation>
    <scope>IDENTIFICATION</scope>
</reference>
<dbReference type="AlphaFoldDB" id="A0A1I8I8Z4"/>
<comment type="catalytic activity">
    <reaction evidence="2">
        <text>alpha-L-fucose = beta-L-fucose</text>
        <dbReference type="Rhea" id="RHEA:25580"/>
        <dbReference type="ChEBI" id="CHEBI:42548"/>
        <dbReference type="ChEBI" id="CHEBI:42589"/>
        <dbReference type="EC" id="5.1.3.29"/>
    </reaction>
</comment>
<dbReference type="PANTHER" id="PTHR31690">
    <property type="entry name" value="FUCOSE MUTAROTASE"/>
    <property type="match status" value="1"/>
</dbReference>
<dbReference type="PANTHER" id="PTHR31690:SF4">
    <property type="entry name" value="FUCOSE MUTAROTASE"/>
    <property type="match status" value="1"/>
</dbReference>
<dbReference type="Proteomes" id="UP000095280">
    <property type="component" value="Unplaced"/>
</dbReference>
<dbReference type="WBParaSite" id="maker-uti_cns_0010748-snap-gene-0.13-mRNA-1">
    <property type="protein sequence ID" value="maker-uti_cns_0010748-snap-gene-0.13-mRNA-1"/>
    <property type="gene ID" value="maker-uti_cns_0010748-snap-gene-0.13"/>
</dbReference>
<dbReference type="Pfam" id="PF05025">
    <property type="entry name" value="RbsD_FucU"/>
    <property type="match status" value="1"/>
</dbReference>
<organism evidence="4 5">
    <name type="scientific">Macrostomum lignano</name>
    <dbReference type="NCBI Taxonomy" id="282301"/>
    <lineage>
        <taxon>Eukaryota</taxon>
        <taxon>Metazoa</taxon>
        <taxon>Spiralia</taxon>
        <taxon>Lophotrochozoa</taxon>
        <taxon>Platyhelminthes</taxon>
        <taxon>Rhabditophora</taxon>
        <taxon>Macrostomorpha</taxon>
        <taxon>Macrostomida</taxon>
        <taxon>Macrostomidae</taxon>
        <taxon>Macrostomum</taxon>
    </lineage>
</organism>
<dbReference type="Gene3D" id="3.40.1650.10">
    <property type="entry name" value="RbsD-like domain"/>
    <property type="match status" value="1"/>
</dbReference>
<dbReference type="InterPro" id="IPR007721">
    <property type="entry name" value="RbsD_FucU"/>
</dbReference>
<evidence type="ECO:0000313" key="4">
    <source>
        <dbReference type="Proteomes" id="UP000095280"/>
    </source>
</evidence>
<evidence type="ECO:0000313" key="5">
    <source>
        <dbReference type="WBParaSite" id="maker-uti_cns_0010748-snap-gene-0.13-mRNA-1"/>
    </source>
</evidence>
<name>A0A1I8I8Z4_9PLAT</name>
<evidence type="ECO:0000256" key="3">
    <source>
        <dbReference type="ARBA" id="ARBA00038859"/>
    </source>
</evidence>
<dbReference type="SUPFAM" id="SSF102546">
    <property type="entry name" value="RbsD-like"/>
    <property type="match status" value="1"/>
</dbReference>
<evidence type="ECO:0000256" key="2">
    <source>
        <dbReference type="ARBA" id="ARBA00036324"/>
    </source>
</evidence>
<proteinExistence type="predicted"/>
<dbReference type="GO" id="GO:0006004">
    <property type="term" value="P:fucose metabolic process"/>
    <property type="evidence" value="ECO:0007669"/>
    <property type="project" value="TreeGrafter"/>
</dbReference>
<keyword evidence="4" id="KW-1185">Reference proteome</keyword>
<dbReference type="GO" id="GO:0036373">
    <property type="term" value="F:L-fucose mutarotase activity"/>
    <property type="evidence" value="ECO:0007669"/>
    <property type="project" value="UniProtKB-EC"/>
</dbReference>
<dbReference type="InterPro" id="IPR050443">
    <property type="entry name" value="RbsD/FucU_mutarotase"/>
</dbReference>